<evidence type="ECO:0000256" key="5">
    <source>
        <dbReference type="ARBA" id="ARBA00022695"/>
    </source>
</evidence>
<accession>A0A6J6EXT8</accession>
<keyword evidence="4" id="KW-0808">Transferase</keyword>
<protein>
    <recommendedName>
        <fullName evidence="3">Sulfate adenylyltransferase subunit 2</fullName>
        <ecNumber evidence="2">2.7.7.4</ecNumber>
    </recommendedName>
    <alternativeName>
        <fullName evidence="8">ATP-sulfurylase small subunit</fullName>
    </alternativeName>
    <alternativeName>
        <fullName evidence="9">Sulfate adenylate transferase</fullName>
    </alternativeName>
</protein>
<evidence type="ECO:0000256" key="9">
    <source>
        <dbReference type="ARBA" id="ARBA00031812"/>
    </source>
</evidence>
<dbReference type="Pfam" id="PF01507">
    <property type="entry name" value="PAPS_reduct"/>
    <property type="match status" value="1"/>
</dbReference>
<keyword evidence="5" id="KW-0548">Nucleotidyltransferase</keyword>
<dbReference type="InterPro" id="IPR011784">
    <property type="entry name" value="SO4_adenylTrfase_ssu"/>
</dbReference>
<dbReference type="InterPro" id="IPR002500">
    <property type="entry name" value="PAPS_reduct_dom"/>
</dbReference>
<gene>
    <name evidence="11" type="ORF">UFOPK1747_00566</name>
</gene>
<keyword evidence="7" id="KW-0067">ATP-binding</keyword>
<evidence type="ECO:0000256" key="4">
    <source>
        <dbReference type="ARBA" id="ARBA00022679"/>
    </source>
</evidence>
<evidence type="ECO:0000259" key="10">
    <source>
        <dbReference type="Pfam" id="PF01507"/>
    </source>
</evidence>
<dbReference type="NCBIfam" id="NF009214">
    <property type="entry name" value="PRK12563.1"/>
    <property type="match status" value="1"/>
</dbReference>
<dbReference type="NCBIfam" id="NF003587">
    <property type="entry name" value="PRK05253.1"/>
    <property type="match status" value="1"/>
</dbReference>
<dbReference type="InterPro" id="IPR050128">
    <property type="entry name" value="Sulfate_adenylyltrnsfr_sub2"/>
</dbReference>
<evidence type="ECO:0000256" key="3">
    <source>
        <dbReference type="ARBA" id="ARBA00022004"/>
    </source>
</evidence>
<feature type="domain" description="Phosphoadenosine phosphosulphate reductase" evidence="10">
    <location>
        <begin position="31"/>
        <end position="258"/>
    </location>
</feature>
<sequence length="304" mass="35213">MSKALSNRLVLQELENESLEIFRETAATFKNPVMMYSIGKDSSVLLHLAKKAFYPAPIPFPLLHIDTTWKFKEMISFRDRIAAESGVKLFVHTNLEGVKNGVNPFTLSASEYTRIMKTVALRQALDKYEFDAAIGGSRRDEEKSRAKERIFSVREAGHKWDPRNQRPELWQTYNTKLVSGQTMRVFPISDWTEADIWHYILQENIEVNPLYFAKQRPVVHRGTQLIMVDDDRYKLMPDEKPELKQIRFRTLGCYPLTAAVESDAKSIEEVVEEVLQVKLSERATRLIDGENEDSMEKKKSEGYF</sequence>
<name>A0A6J6EXT8_9ZZZZ</name>
<evidence type="ECO:0000256" key="7">
    <source>
        <dbReference type="ARBA" id="ARBA00022840"/>
    </source>
</evidence>
<dbReference type="PIRSF" id="PIRSF002936">
    <property type="entry name" value="CysDAde_trans"/>
    <property type="match status" value="1"/>
</dbReference>
<reference evidence="11" key="1">
    <citation type="submission" date="2020-05" db="EMBL/GenBank/DDBJ databases">
        <authorList>
            <person name="Chiriac C."/>
            <person name="Salcher M."/>
            <person name="Ghai R."/>
            <person name="Kavagutti S V."/>
        </authorList>
    </citation>
    <scope>NUCLEOTIDE SEQUENCE</scope>
</reference>
<dbReference type="NCBIfam" id="TIGR02039">
    <property type="entry name" value="CysD"/>
    <property type="match status" value="1"/>
</dbReference>
<dbReference type="GO" id="GO:0004781">
    <property type="term" value="F:sulfate adenylyltransferase (ATP) activity"/>
    <property type="evidence" value="ECO:0007669"/>
    <property type="project" value="UniProtKB-EC"/>
</dbReference>
<evidence type="ECO:0000256" key="1">
    <source>
        <dbReference type="ARBA" id="ARBA00008885"/>
    </source>
</evidence>
<dbReference type="AlphaFoldDB" id="A0A6J6EXT8"/>
<dbReference type="PANTHER" id="PTHR43196">
    <property type="entry name" value="SULFATE ADENYLYLTRANSFERASE SUBUNIT 2"/>
    <property type="match status" value="1"/>
</dbReference>
<keyword evidence="6" id="KW-0547">Nucleotide-binding</keyword>
<evidence type="ECO:0000256" key="2">
    <source>
        <dbReference type="ARBA" id="ARBA00012391"/>
    </source>
</evidence>
<organism evidence="11">
    <name type="scientific">freshwater metagenome</name>
    <dbReference type="NCBI Taxonomy" id="449393"/>
    <lineage>
        <taxon>unclassified sequences</taxon>
        <taxon>metagenomes</taxon>
        <taxon>ecological metagenomes</taxon>
    </lineage>
</organism>
<dbReference type="SUPFAM" id="SSF52402">
    <property type="entry name" value="Adenine nucleotide alpha hydrolases-like"/>
    <property type="match status" value="1"/>
</dbReference>
<dbReference type="FunFam" id="3.40.50.620:FF:000002">
    <property type="entry name" value="Sulfate adenylyltransferase subunit 2"/>
    <property type="match status" value="1"/>
</dbReference>
<comment type="similarity">
    <text evidence="1">Belongs to the PAPS reductase family. CysD subfamily.</text>
</comment>
<proteinExistence type="inferred from homology"/>
<dbReference type="GO" id="GO:0005524">
    <property type="term" value="F:ATP binding"/>
    <property type="evidence" value="ECO:0007669"/>
    <property type="project" value="UniProtKB-KW"/>
</dbReference>
<dbReference type="Gene3D" id="3.40.50.620">
    <property type="entry name" value="HUPs"/>
    <property type="match status" value="1"/>
</dbReference>
<dbReference type="EMBL" id="CAEZTV010000074">
    <property type="protein sequence ID" value="CAB4580956.1"/>
    <property type="molecule type" value="Genomic_DNA"/>
</dbReference>
<dbReference type="EC" id="2.7.7.4" evidence="2"/>
<dbReference type="PANTHER" id="PTHR43196:SF1">
    <property type="entry name" value="SULFATE ADENYLYLTRANSFERASE SUBUNIT 2"/>
    <property type="match status" value="1"/>
</dbReference>
<evidence type="ECO:0000313" key="11">
    <source>
        <dbReference type="EMBL" id="CAB4580956.1"/>
    </source>
</evidence>
<dbReference type="GO" id="GO:0000103">
    <property type="term" value="P:sulfate assimilation"/>
    <property type="evidence" value="ECO:0007669"/>
    <property type="project" value="InterPro"/>
</dbReference>
<evidence type="ECO:0000256" key="6">
    <source>
        <dbReference type="ARBA" id="ARBA00022741"/>
    </source>
</evidence>
<evidence type="ECO:0000256" key="8">
    <source>
        <dbReference type="ARBA" id="ARBA00030256"/>
    </source>
</evidence>
<dbReference type="InterPro" id="IPR014729">
    <property type="entry name" value="Rossmann-like_a/b/a_fold"/>
</dbReference>